<accession>A0AB39QZF6</accession>
<evidence type="ECO:0000313" key="2">
    <source>
        <dbReference type="EMBL" id="XDQ47926.1"/>
    </source>
</evidence>
<dbReference type="PANTHER" id="PTHR30619">
    <property type="entry name" value="DNA INTERNALIZATION/COMPETENCE PROTEIN COMEC/REC2"/>
    <property type="match status" value="1"/>
</dbReference>
<proteinExistence type="predicted"/>
<dbReference type="RefSeq" id="WP_369226775.1">
    <property type="nucleotide sequence ID" value="NZ_CP163441.1"/>
</dbReference>
<dbReference type="AlphaFoldDB" id="A0AB39QZF6"/>
<feature type="region of interest" description="Disordered" evidence="1">
    <location>
        <begin position="1"/>
        <end position="43"/>
    </location>
</feature>
<dbReference type="InterPro" id="IPR036866">
    <property type="entry name" value="RibonucZ/Hydroxyglut_hydro"/>
</dbReference>
<dbReference type="SUPFAM" id="SSF56281">
    <property type="entry name" value="Metallo-hydrolase/oxidoreductase"/>
    <property type="match status" value="1"/>
</dbReference>
<dbReference type="EMBL" id="CP163441">
    <property type="protein sequence ID" value="XDQ47926.1"/>
    <property type="molecule type" value="Genomic_DNA"/>
</dbReference>
<name>A0AB39QZF6_9ACTN</name>
<feature type="compositionally biased region" description="Basic and acidic residues" evidence="1">
    <location>
        <begin position="10"/>
        <end position="40"/>
    </location>
</feature>
<dbReference type="PANTHER" id="PTHR30619:SF1">
    <property type="entry name" value="RECOMBINATION PROTEIN 2"/>
    <property type="match status" value="1"/>
</dbReference>
<evidence type="ECO:0000256" key="1">
    <source>
        <dbReference type="SAM" id="MobiDB-lite"/>
    </source>
</evidence>
<organism evidence="2">
    <name type="scientific">Streptomyces sp. R39</name>
    <dbReference type="NCBI Taxonomy" id="3238631"/>
    <lineage>
        <taxon>Bacteria</taxon>
        <taxon>Bacillati</taxon>
        <taxon>Actinomycetota</taxon>
        <taxon>Actinomycetes</taxon>
        <taxon>Kitasatosporales</taxon>
        <taxon>Streptomycetaceae</taxon>
        <taxon>Streptomyces</taxon>
    </lineage>
</organism>
<dbReference type="Gene3D" id="3.60.15.10">
    <property type="entry name" value="Ribonuclease Z/Hydroxyacylglutathione hydrolase-like"/>
    <property type="match status" value="1"/>
</dbReference>
<dbReference type="InterPro" id="IPR052159">
    <property type="entry name" value="Competence_DNA_uptake"/>
</dbReference>
<gene>
    <name evidence="2" type="ORF">AB5J52_39820</name>
</gene>
<protein>
    <submittedName>
        <fullName evidence="2">ComEC/Rec2 family competence protein</fullName>
    </submittedName>
</protein>
<reference evidence="2" key="1">
    <citation type="submission" date="2024-07" db="EMBL/GenBank/DDBJ databases">
        <authorList>
            <person name="Yu S.T."/>
        </authorList>
    </citation>
    <scope>NUCLEOTIDE SEQUENCE</scope>
    <source>
        <strain evidence="2">R39</strain>
    </source>
</reference>
<sequence>MTDTGGIEGGGKRKREEDTPERVGELDPDEELAKRRALKAEEEETAAMDLEGLHGPPGGLPPGGGGGKLSVLYLDAGQGDCTLITTPAGRHIMIDCGHDNASAEVDFTGLETKQEKAAAKTAANNRRKKVLQDAVNGAGFLNGGKHLDILVLTHADDDHNNTIAQALGGKTIGSVYYSGRYGRHLRNTQTLLNKAQTIQSPLTDPNKPDGWTDPTFPGAPKAVFCRWADPNDRTEGEEVKIEIDDKEAALGDPGQQGVAVDVRDGASIKILVETDCTVTVLAANVQRDDKVVVDDDGLAIDDGDTDGKNCGSLVVLIEAFGKKLLFCGDATRSTEQFLIARHGTRVKDTDWLRVAHHGSAGTSSIPAFVSAVQPKNVVISAGRQYSSYNHPRWLAVKRYLTWFARDPAAGDVPVVLWRGDSAKEVASPPPADTDRPDQLKVGMRSLTPVAGWDDCFTAVVGFPVYSTPKTITVDAKGITEDTGGTG</sequence>